<protein>
    <submittedName>
        <fullName evidence="1">Uncharacterized protein</fullName>
    </submittedName>
</protein>
<organism evidence="1 2">
    <name type="scientific">Diphasiastrum complanatum</name>
    <name type="common">Issler's clubmoss</name>
    <name type="synonym">Lycopodium complanatum</name>
    <dbReference type="NCBI Taxonomy" id="34168"/>
    <lineage>
        <taxon>Eukaryota</taxon>
        <taxon>Viridiplantae</taxon>
        <taxon>Streptophyta</taxon>
        <taxon>Embryophyta</taxon>
        <taxon>Tracheophyta</taxon>
        <taxon>Lycopodiopsida</taxon>
        <taxon>Lycopodiales</taxon>
        <taxon>Lycopodiaceae</taxon>
        <taxon>Lycopodioideae</taxon>
        <taxon>Diphasiastrum</taxon>
    </lineage>
</organism>
<gene>
    <name evidence="1" type="ORF">O6H91_03G063800</name>
</gene>
<sequence>MKILLLHFIMQIDEFTLSKIWAHGKIQNLYSSQYLTKQYLLRCHKAIVMINLCVPFMSKRNTLILIKSCSESFGYLEPMVLLLSEFVISALVINFQCVIRTFLLPVPKHKQWTGFKSKPLSYHIGSCKENGSI</sequence>
<proteinExistence type="predicted"/>
<comment type="caution">
    <text evidence="1">The sequence shown here is derived from an EMBL/GenBank/DDBJ whole genome shotgun (WGS) entry which is preliminary data.</text>
</comment>
<accession>A0ACC2E791</accession>
<name>A0ACC2E791_DIPCM</name>
<dbReference type="Proteomes" id="UP001162992">
    <property type="component" value="Chromosome 3"/>
</dbReference>
<evidence type="ECO:0000313" key="1">
    <source>
        <dbReference type="EMBL" id="KAJ7562311.1"/>
    </source>
</evidence>
<evidence type="ECO:0000313" key="2">
    <source>
        <dbReference type="Proteomes" id="UP001162992"/>
    </source>
</evidence>
<keyword evidence="2" id="KW-1185">Reference proteome</keyword>
<reference evidence="2" key="1">
    <citation type="journal article" date="2024" name="Proc. Natl. Acad. Sci. U.S.A.">
        <title>Extraordinary preservation of gene collinearity over three hundred million years revealed in homosporous lycophytes.</title>
        <authorList>
            <person name="Li C."/>
            <person name="Wickell D."/>
            <person name="Kuo L.Y."/>
            <person name="Chen X."/>
            <person name="Nie B."/>
            <person name="Liao X."/>
            <person name="Peng D."/>
            <person name="Ji J."/>
            <person name="Jenkins J."/>
            <person name="Williams M."/>
            <person name="Shu S."/>
            <person name="Plott C."/>
            <person name="Barry K."/>
            <person name="Rajasekar S."/>
            <person name="Grimwood J."/>
            <person name="Han X."/>
            <person name="Sun S."/>
            <person name="Hou Z."/>
            <person name="He W."/>
            <person name="Dai G."/>
            <person name="Sun C."/>
            <person name="Schmutz J."/>
            <person name="Leebens-Mack J.H."/>
            <person name="Li F.W."/>
            <person name="Wang L."/>
        </authorList>
    </citation>
    <scope>NUCLEOTIDE SEQUENCE [LARGE SCALE GENOMIC DNA]</scope>
    <source>
        <strain evidence="2">cv. PW_Plant_1</strain>
    </source>
</reference>
<dbReference type="EMBL" id="CM055094">
    <property type="protein sequence ID" value="KAJ7562311.1"/>
    <property type="molecule type" value="Genomic_DNA"/>
</dbReference>